<dbReference type="SUPFAM" id="SSF51735">
    <property type="entry name" value="NAD(P)-binding Rossmann-fold domains"/>
    <property type="match status" value="1"/>
</dbReference>
<proteinExistence type="predicted"/>
<dbReference type="Pfam" id="PF02826">
    <property type="entry name" value="2-Hacid_dh_C"/>
    <property type="match status" value="2"/>
</dbReference>
<evidence type="ECO:0000259" key="3">
    <source>
        <dbReference type="Pfam" id="PF02826"/>
    </source>
</evidence>
<dbReference type="GO" id="GO:0051287">
    <property type="term" value="F:NAD binding"/>
    <property type="evidence" value="ECO:0007669"/>
    <property type="project" value="InterPro"/>
</dbReference>
<sequence length="361" mass="39984">MAAASTCTERVLFILPHPEPADLVPRLERKFPGIETTYIKTGTTNYGKWGEGELDKNIFKDKTILVTLSVLPPTPSDAPNLQLVHFCSSGTDHIAGHPVYADSTIPLTTCRGIHGPPICEWVIMTALVHSHRYNLLHDLQKEQRWDRQDALTQVRDMVGQRIGILGYGGIGRQVGRVAKAMGMDVLAFTANPRNTVEERRHKDYCMPGMGDPEGTIPSGWFSGLDRPSLRRFLEQDLDMIVLCLPLTGETRHLLGKEEFEILARRQAFVSNISRGAIIDQGALLEALNTGKIRGAALDVTDPEPLPTGHPLWSAPNVIITPHLSGLTGNYVDRALNVLEANLERRIRGEPLLNIVDRSRGY</sequence>
<accession>A0A086T061</accession>
<evidence type="ECO:0000313" key="4">
    <source>
        <dbReference type="EMBL" id="KFH42743.1"/>
    </source>
</evidence>
<dbReference type="InterPro" id="IPR036291">
    <property type="entry name" value="NAD(P)-bd_dom_sf"/>
</dbReference>
<feature type="domain" description="D-isomer specific 2-hydroxyacid dehydrogenase NAD-binding" evidence="3">
    <location>
        <begin position="235"/>
        <end position="324"/>
    </location>
</feature>
<keyword evidence="2" id="KW-0520">NAD</keyword>
<dbReference type="PROSITE" id="PS00065">
    <property type="entry name" value="D_2_HYDROXYACID_DH_1"/>
    <property type="match status" value="1"/>
</dbReference>
<dbReference type="HOGENOM" id="CLU_019796_1_0_1"/>
<keyword evidence="1" id="KW-0560">Oxidoreductase</keyword>
<comment type="caution">
    <text evidence="4">The sequence shown here is derived from an EMBL/GenBank/DDBJ whole genome shotgun (WGS) entry which is preliminary data.</text>
</comment>
<dbReference type="OrthoDB" id="298012at2759"/>
<dbReference type="AlphaFoldDB" id="A0A086T061"/>
<evidence type="ECO:0000256" key="2">
    <source>
        <dbReference type="ARBA" id="ARBA00023027"/>
    </source>
</evidence>
<dbReference type="Proteomes" id="UP000029964">
    <property type="component" value="Unassembled WGS sequence"/>
</dbReference>
<gene>
    <name evidence="4" type="ORF">ACRE_065190</name>
</gene>
<evidence type="ECO:0000256" key="1">
    <source>
        <dbReference type="ARBA" id="ARBA00023002"/>
    </source>
</evidence>
<organism evidence="4 5">
    <name type="scientific">Hapsidospora chrysogenum (strain ATCC 11550 / CBS 779.69 / DSM 880 / IAM 14645 / JCM 23072 / IMI 49137)</name>
    <name type="common">Acremonium chrysogenum</name>
    <dbReference type="NCBI Taxonomy" id="857340"/>
    <lineage>
        <taxon>Eukaryota</taxon>
        <taxon>Fungi</taxon>
        <taxon>Dikarya</taxon>
        <taxon>Ascomycota</taxon>
        <taxon>Pezizomycotina</taxon>
        <taxon>Sordariomycetes</taxon>
        <taxon>Hypocreomycetidae</taxon>
        <taxon>Hypocreales</taxon>
        <taxon>Bionectriaceae</taxon>
        <taxon>Hapsidospora</taxon>
    </lineage>
</organism>
<dbReference type="PANTHER" id="PTHR43333:SF1">
    <property type="entry name" value="D-ISOMER SPECIFIC 2-HYDROXYACID DEHYDROGENASE NAD-BINDING DOMAIN-CONTAINING PROTEIN"/>
    <property type="match status" value="1"/>
</dbReference>
<protein>
    <submittedName>
        <fullName evidence="4">D-2-hydroxyacid dehydrogenase-like protein</fullName>
    </submittedName>
</protein>
<dbReference type="GO" id="GO:0016491">
    <property type="term" value="F:oxidoreductase activity"/>
    <property type="evidence" value="ECO:0007669"/>
    <property type="project" value="UniProtKB-KW"/>
</dbReference>
<name>A0A086T061_HAPC1</name>
<dbReference type="PANTHER" id="PTHR43333">
    <property type="entry name" value="2-HACID_DH_C DOMAIN-CONTAINING PROTEIN"/>
    <property type="match status" value="1"/>
</dbReference>
<dbReference type="Gene3D" id="3.40.50.720">
    <property type="entry name" value="NAD(P)-binding Rossmann-like Domain"/>
    <property type="match status" value="2"/>
</dbReference>
<evidence type="ECO:0000313" key="5">
    <source>
        <dbReference type="Proteomes" id="UP000029964"/>
    </source>
</evidence>
<keyword evidence="5" id="KW-1185">Reference proteome</keyword>
<dbReference type="STRING" id="857340.A0A086T061"/>
<dbReference type="CDD" id="cd12163">
    <property type="entry name" value="2-Hacid_dh_5"/>
    <property type="match status" value="1"/>
</dbReference>
<reference evidence="5" key="1">
    <citation type="journal article" date="2014" name="Genome Announc.">
        <title>Genome sequence and annotation of Acremonium chrysogenum, producer of the beta-lactam antibiotic cephalosporin C.</title>
        <authorList>
            <person name="Terfehr D."/>
            <person name="Dahlmann T.A."/>
            <person name="Specht T."/>
            <person name="Zadra I."/>
            <person name="Kuernsteiner H."/>
            <person name="Kueck U."/>
        </authorList>
    </citation>
    <scope>NUCLEOTIDE SEQUENCE [LARGE SCALE GENOMIC DNA]</scope>
    <source>
        <strain evidence="5">ATCC 11550 / CBS 779.69 / DSM 880 / IAM 14645 / JCM 23072 / IMI 49137</strain>
    </source>
</reference>
<dbReference type="InterPro" id="IPR006140">
    <property type="entry name" value="D-isomer_DH_NAD-bd"/>
</dbReference>
<dbReference type="SUPFAM" id="SSF52283">
    <property type="entry name" value="Formate/glycerate dehydrogenase catalytic domain-like"/>
    <property type="match status" value="1"/>
</dbReference>
<feature type="domain" description="D-isomer specific 2-hydroxyacid dehydrogenase NAD-binding" evidence="3">
    <location>
        <begin position="124"/>
        <end position="199"/>
    </location>
</feature>
<dbReference type="EMBL" id="JPKY01000086">
    <property type="protein sequence ID" value="KFH42743.1"/>
    <property type="molecule type" value="Genomic_DNA"/>
</dbReference>
<dbReference type="InterPro" id="IPR029752">
    <property type="entry name" value="D-isomer_DH_CS1"/>
</dbReference>